<evidence type="ECO:0000313" key="2">
    <source>
        <dbReference type="Proteomes" id="UP001476798"/>
    </source>
</evidence>
<dbReference type="Proteomes" id="UP001476798">
    <property type="component" value="Unassembled WGS sequence"/>
</dbReference>
<dbReference type="EMBL" id="JAHRIO010027132">
    <property type="protein sequence ID" value="MEQ2166933.1"/>
    <property type="molecule type" value="Genomic_DNA"/>
</dbReference>
<keyword evidence="2" id="KW-1185">Reference proteome</keyword>
<organism evidence="1 2">
    <name type="scientific">Goodea atripinnis</name>
    <dbReference type="NCBI Taxonomy" id="208336"/>
    <lineage>
        <taxon>Eukaryota</taxon>
        <taxon>Metazoa</taxon>
        <taxon>Chordata</taxon>
        <taxon>Craniata</taxon>
        <taxon>Vertebrata</taxon>
        <taxon>Euteleostomi</taxon>
        <taxon>Actinopterygii</taxon>
        <taxon>Neopterygii</taxon>
        <taxon>Teleostei</taxon>
        <taxon>Neoteleostei</taxon>
        <taxon>Acanthomorphata</taxon>
        <taxon>Ovalentaria</taxon>
        <taxon>Atherinomorphae</taxon>
        <taxon>Cyprinodontiformes</taxon>
        <taxon>Goodeidae</taxon>
        <taxon>Goodea</taxon>
    </lineage>
</organism>
<reference evidence="1 2" key="1">
    <citation type="submission" date="2021-06" db="EMBL/GenBank/DDBJ databases">
        <authorList>
            <person name="Palmer J.M."/>
        </authorList>
    </citation>
    <scope>NUCLEOTIDE SEQUENCE [LARGE SCALE GENOMIC DNA]</scope>
    <source>
        <strain evidence="1 2">GA_2019</strain>
        <tissue evidence="1">Muscle</tissue>
    </source>
</reference>
<sequence length="91" mass="10268">WSSNHRDKQVVGLTVPVLVRLFTAIWIHREDFLFKSQLTCQKASPLLTGPKLTGGVPTGNTRRSASMSELKKGTEAWRLWTLYPHLFSADS</sequence>
<comment type="caution">
    <text evidence="1">The sequence shown here is derived from an EMBL/GenBank/DDBJ whole genome shotgun (WGS) entry which is preliminary data.</text>
</comment>
<protein>
    <submittedName>
        <fullName evidence="1">Uncharacterized protein</fullName>
    </submittedName>
</protein>
<name>A0ABV0N8M4_9TELE</name>
<gene>
    <name evidence="1" type="ORF">GOODEAATRI_033587</name>
</gene>
<proteinExistence type="predicted"/>
<evidence type="ECO:0000313" key="1">
    <source>
        <dbReference type="EMBL" id="MEQ2166933.1"/>
    </source>
</evidence>
<feature type="non-terminal residue" evidence="1">
    <location>
        <position position="1"/>
    </location>
</feature>
<accession>A0ABV0N8M4</accession>